<accession>A0A242CFD6</accession>
<dbReference type="OrthoDB" id="2186646at2"/>
<dbReference type="Proteomes" id="UP000195139">
    <property type="component" value="Unassembled WGS sequence"/>
</dbReference>
<evidence type="ECO:0000313" key="2">
    <source>
        <dbReference type="EMBL" id="OTO08492.1"/>
    </source>
</evidence>
<protein>
    <submittedName>
        <fullName evidence="2">Uncharacterized protein</fullName>
    </submittedName>
</protein>
<sequence length="101" mass="11441">MPKYFKLIDAIDTITTLNVASQKNGATVYNHVRLKPGECHEVGNDQVFIRSLQNMQVERPYSLELVNELSSLGVKYTEKICKSCGGRIKKVSYSVIEFIDE</sequence>
<reference evidence="1 3" key="2">
    <citation type="submission" date="2018-07" db="EMBL/GenBank/DDBJ databases">
        <title>The Genome Sequence of Enterococcus sp. DIV0659b.</title>
        <authorList>
            <consortium name="The Broad Institute Genomics Platform"/>
            <consortium name="The Broad Institute Genomic Center for Infectious Diseases"/>
            <person name="Earl A."/>
            <person name="Manson A."/>
            <person name="Schwartman J."/>
            <person name="Gilmore M."/>
            <person name="Abouelleil A."/>
            <person name="Cao P."/>
            <person name="Chapman S."/>
            <person name="Cusick C."/>
            <person name="Shea T."/>
            <person name="Young S."/>
            <person name="Neafsey D."/>
            <person name="Nusbaum C."/>
            <person name="Birren B."/>
        </authorList>
    </citation>
    <scope>NUCLEOTIDE SEQUENCE [LARGE SCALE GENOMIC DNA]</scope>
    <source>
        <strain evidence="1 3">4G2_DIV0659</strain>
    </source>
</reference>
<dbReference type="STRING" id="1834181.A5880_001492"/>
<evidence type="ECO:0000313" key="3">
    <source>
        <dbReference type="Proteomes" id="UP000195139"/>
    </source>
</evidence>
<organism evidence="2">
    <name type="scientific">Candidatus Enterococcus mansonii</name>
    <dbReference type="NCBI Taxonomy" id="1834181"/>
    <lineage>
        <taxon>Bacteria</taxon>
        <taxon>Bacillati</taxon>
        <taxon>Bacillota</taxon>
        <taxon>Bacilli</taxon>
        <taxon>Lactobacillales</taxon>
        <taxon>Enterococcaceae</taxon>
        <taxon>Enterococcus</taxon>
    </lineage>
</organism>
<reference evidence="2" key="1">
    <citation type="submission" date="2017-05" db="EMBL/GenBank/DDBJ databases">
        <title>The Genome Sequence of Enterococcus sp. 4G2_DIV0659.</title>
        <authorList>
            <consortium name="The Broad Institute Genomics Platform"/>
            <consortium name="The Broad Institute Genomic Center for Infectious Diseases"/>
            <person name="Earl A."/>
            <person name="Manson A."/>
            <person name="Schwartman J."/>
            <person name="Gilmore M."/>
            <person name="Abouelleil A."/>
            <person name="Cao P."/>
            <person name="Chapman S."/>
            <person name="Cusick C."/>
            <person name="Shea T."/>
            <person name="Young S."/>
            <person name="Neafsey D."/>
            <person name="Nusbaum C."/>
            <person name="Birren B."/>
        </authorList>
    </citation>
    <scope>NUCLEOTIDE SEQUENCE [LARGE SCALE GENOMIC DNA]</scope>
    <source>
        <strain evidence="2">4G2_DIV0659</strain>
    </source>
</reference>
<dbReference type="RefSeq" id="WP_086330436.1">
    <property type="nucleotide sequence ID" value="NZ_NGLE02000001.1"/>
</dbReference>
<gene>
    <name evidence="2" type="ORF">A5880_001492</name>
    <name evidence="1" type="ORF">A5880_001573</name>
</gene>
<dbReference type="EMBL" id="NGLE01000002">
    <property type="protein sequence ID" value="OTO08492.1"/>
    <property type="molecule type" value="Genomic_DNA"/>
</dbReference>
<proteinExistence type="predicted"/>
<evidence type="ECO:0000313" key="1">
    <source>
        <dbReference type="EMBL" id="MEI5994015.1"/>
    </source>
</evidence>
<comment type="caution">
    <text evidence="2">The sequence shown here is derived from an EMBL/GenBank/DDBJ whole genome shotgun (WGS) entry which is preliminary data.</text>
</comment>
<dbReference type="AlphaFoldDB" id="A0A242CFD6"/>
<dbReference type="EMBL" id="NGLE02000001">
    <property type="protein sequence ID" value="MEI5994015.1"/>
    <property type="molecule type" value="Genomic_DNA"/>
</dbReference>
<name>A0A242CFD6_9ENTE</name>
<keyword evidence="3" id="KW-1185">Reference proteome</keyword>